<dbReference type="EMBL" id="KQ981744">
    <property type="protein sequence ID" value="KYN36278.1"/>
    <property type="molecule type" value="Genomic_DNA"/>
</dbReference>
<dbReference type="AlphaFoldDB" id="A0A195F759"/>
<evidence type="ECO:0000313" key="1">
    <source>
        <dbReference type="EMBL" id="KYN36278.1"/>
    </source>
</evidence>
<organism evidence="1 2">
    <name type="scientific">Trachymyrmex septentrionalis</name>
    <dbReference type="NCBI Taxonomy" id="34720"/>
    <lineage>
        <taxon>Eukaryota</taxon>
        <taxon>Metazoa</taxon>
        <taxon>Ecdysozoa</taxon>
        <taxon>Arthropoda</taxon>
        <taxon>Hexapoda</taxon>
        <taxon>Insecta</taxon>
        <taxon>Pterygota</taxon>
        <taxon>Neoptera</taxon>
        <taxon>Endopterygota</taxon>
        <taxon>Hymenoptera</taxon>
        <taxon>Apocrita</taxon>
        <taxon>Aculeata</taxon>
        <taxon>Formicoidea</taxon>
        <taxon>Formicidae</taxon>
        <taxon>Myrmicinae</taxon>
        <taxon>Trachymyrmex</taxon>
    </lineage>
</organism>
<name>A0A195F759_9HYME</name>
<proteinExistence type="predicted"/>
<protein>
    <submittedName>
        <fullName evidence="1">Uncharacterized protein</fullName>
    </submittedName>
</protein>
<keyword evidence="2" id="KW-1185">Reference proteome</keyword>
<accession>A0A195F759</accession>
<dbReference type="STRING" id="34720.A0A195F759"/>
<evidence type="ECO:0000313" key="2">
    <source>
        <dbReference type="Proteomes" id="UP000078541"/>
    </source>
</evidence>
<reference evidence="1 2" key="1">
    <citation type="submission" date="2016-03" db="EMBL/GenBank/DDBJ databases">
        <title>Trachymyrmex septentrionalis WGS genome.</title>
        <authorList>
            <person name="Nygaard S."/>
            <person name="Hu H."/>
            <person name="Boomsma J."/>
            <person name="Zhang G."/>
        </authorList>
    </citation>
    <scope>NUCLEOTIDE SEQUENCE [LARGE SCALE GENOMIC DNA]</scope>
    <source>
        <strain evidence="1">Tsep2-gDNA-1</strain>
        <tissue evidence="1">Whole body</tissue>
    </source>
</reference>
<gene>
    <name evidence="1" type="ORF">ALC56_09238</name>
</gene>
<dbReference type="Proteomes" id="UP000078541">
    <property type="component" value="Unassembled WGS sequence"/>
</dbReference>
<sequence>MISTSTYSNKRSLSYLKYLKSYLRSTTKQKRLNYIATLYIYREMISKLNMEELINNFIKKK</sequence>